<protein>
    <submittedName>
        <fullName evidence="2">Uncharacterized protein</fullName>
    </submittedName>
</protein>
<name>A0A6J8BZ32_MYTCO</name>
<feature type="compositionally biased region" description="Polar residues" evidence="1">
    <location>
        <begin position="566"/>
        <end position="577"/>
    </location>
</feature>
<evidence type="ECO:0000313" key="2">
    <source>
        <dbReference type="EMBL" id="CAC5388491.1"/>
    </source>
</evidence>
<proteinExistence type="predicted"/>
<evidence type="ECO:0000256" key="1">
    <source>
        <dbReference type="SAM" id="MobiDB-lite"/>
    </source>
</evidence>
<dbReference type="AlphaFoldDB" id="A0A6J8BZ32"/>
<gene>
    <name evidence="2" type="ORF">MCOR_23748</name>
</gene>
<feature type="compositionally biased region" description="Basic and acidic residues" evidence="1">
    <location>
        <begin position="501"/>
        <end position="511"/>
    </location>
</feature>
<dbReference type="Proteomes" id="UP000507470">
    <property type="component" value="Unassembled WGS sequence"/>
</dbReference>
<feature type="compositionally biased region" description="Basic and acidic residues" evidence="1">
    <location>
        <begin position="34"/>
        <end position="50"/>
    </location>
</feature>
<feature type="region of interest" description="Disordered" evidence="1">
    <location>
        <begin position="538"/>
        <end position="577"/>
    </location>
</feature>
<sequence length="577" mass="67633">MSNFSSKGSRKGTKQCQTTKGREIEPNNVKLSSFKRERDSKQLAKGEKKNQTKNVKLLFLQGKVSFQTKQGKVSKQQGEKNQTMSNFSFLQGKVSKQQRGEETNNVKLLSSRKGKVKERNRTNNVKLLLQGKYKQGREIEPKMSNFSSFKERGETTKERNRTKQCQTSLPFKRKGKVSKQQRERNRTKQCQNFFFLQRERKVKLSQGKVKQLRREIEPNNVKLLLPSKEKEVNNKGEKGNKTRERWRNNKGREIENNVKLLFLQGKVSKQQRERRNNVKLLLQGKYKQQRERNRTKQCQTSLPSRKGKVSKQQGREIGTKQCQTSLFLQGRERKEPNNVKLLFLQGKVSKQQRREIEPNNVKLLFPKGKVNKRRERTKQCQTSSFKERRGERNRTKQCQTSLSSRKGKVSKTKERNRTKQCQTSLPSRKEKQQTREKNQIMSNFSFFKERGREIEPNNVKPLPSRKGSKTTRREENQTMSNFFLSRKGEKRTKCQTSSSFKESKQQGREKNQTMSNFFPSRKGENQTTNFLSFKEIEPKGENNVKLLFPSKGKAVSKQQRREKGKQCQTSLPSRKGE</sequence>
<feature type="region of interest" description="Disordered" evidence="1">
    <location>
        <begin position="1"/>
        <end position="54"/>
    </location>
</feature>
<feature type="region of interest" description="Disordered" evidence="1">
    <location>
        <begin position="372"/>
        <end position="526"/>
    </location>
</feature>
<reference evidence="2 3" key="1">
    <citation type="submission" date="2020-06" db="EMBL/GenBank/DDBJ databases">
        <authorList>
            <person name="Li R."/>
            <person name="Bekaert M."/>
        </authorList>
    </citation>
    <scope>NUCLEOTIDE SEQUENCE [LARGE SCALE GENOMIC DNA]</scope>
    <source>
        <strain evidence="3">wild</strain>
    </source>
</reference>
<organism evidence="2 3">
    <name type="scientific">Mytilus coruscus</name>
    <name type="common">Sea mussel</name>
    <dbReference type="NCBI Taxonomy" id="42192"/>
    <lineage>
        <taxon>Eukaryota</taxon>
        <taxon>Metazoa</taxon>
        <taxon>Spiralia</taxon>
        <taxon>Lophotrochozoa</taxon>
        <taxon>Mollusca</taxon>
        <taxon>Bivalvia</taxon>
        <taxon>Autobranchia</taxon>
        <taxon>Pteriomorphia</taxon>
        <taxon>Mytilida</taxon>
        <taxon>Mytiloidea</taxon>
        <taxon>Mytilidae</taxon>
        <taxon>Mytilinae</taxon>
        <taxon>Mytilus</taxon>
    </lineage>
</organism>
<dbReference type="EMBL" id="CACVKT020004172">
    <property type="protein sequence ID" value="CAC5388491.1"/>
    <property type="molecule type" value="Genomic_DNA"/>
</dbReference>
<feature type="compositionally biased region" description="Basic and acidic residues" evidence="1">
    <location>
        <begin position="385"/>
        <end position="394"/>
    </location>
</feature>
<evidence type="ECO:0000313" key="3">
    <source>
        <dbReference type="Proteomes" id="UP000507470"/>
    </source>
</evidence>
<feature type="compositionally biased region" description="Basic and acidic residues" evidence="1">
    <location>
        <begin position="427"/>
        <end position="438"/>
    </location>
</feature>
<accession>A0A6J8BZ32</accession>
<keyword evidence="3" id="KW-1185">Reference proteome</keyword>
<feature type="region of interest" description="Disordered" evidence="1">
    <location>
        <begin position="286"/>
        <end position="316"/>
    </location>
</feature>